<protein>
    <recommendedName>
        <fullName evidence="5">Conjugal transfer protein</fullName>
    </recommendedName>
</protein>
<reference evidence="3 4" key="1">
    <citation type="submission" date="2022-10" db="EMBL/GenBank/DDBJ databases">
        <title>Erythrobacter sp. sf7 Genome sequencing.</title>
        <authorList>
            <person name="Park S."/>
        </authorList>
    </citation>
    <scope>NUCLEOTIDE SEQUENCE [LARGE SCALE GENOMIC DNA]</scope>
    <source>
        <strain evidence="4">sf7</strain>
    </source>
</reference>
<evidence type="ECO:0008006" key="5">
    <source>
        <dbReference type="Google" id="ProtNLM"/>
    </source>
</evidence>
<feature type="chain" id="PRO_5047452117" description="Conjugal transfer protein" evidence="2">
    <location>
        <begin position="23"/>
        <end position="197"/>
    </location>
</feature>
<gene>
    <name evidence="3" type="ORF">OIK40_06650</name>
</gene>
<keyword evidence="2" id="KW-0732">Signal</keyword>
<comment type="caution">
    <text evidence="3">The sequence shown here is derived from an EMBL/GenBank/DDBJ whole genome shotgun (WGS) entry which is preliminary data.</text>
</comment>
<feature type="region of interest" description="Disordered" evidence="1">
    <location>
        <begin position="177"/>
        <end position="197"/>
    </location>
</feature>
<sequence>MGMVRWTGLVLLPLAAVAQAQAIKSEPEMKTFSAEEIEAVAMPDLAYTPDPVIAGDFDKYFFFHREGTDFSRAYADIIECDSLASGINFYMGASDAAIAAASANYGMLAGGIGGAIGGLMADAIFGSAERRRIKRVNLRNCMYFKGYDRYGLEKDLWQAFHFEEGLSRENAKDREAALRKQARVASGPKPQYEVLEP</sequence>
<accession>A0ABT5JNI1</accession>
<feature type="signal peptide" evidence="2">
    <location>
        <begin position="1"/>
        <end position="22"/>
    </location>
</feature>
<keyword evidence="4" id="KW-1185">Reference proteome</keyword>
<dbReference type="Proteomes" id="UP001216558">
    <property type="component" value="Unassembled WGS sequence"/>
</dbReference>
<proteinExistence type="predicted"/>
<organism evidence="3 4">
    <name type="scientific">Erythrobacter fulvus</name>
    <dbReference type="NCBI Taxonomy" id="2987523"/>
    <lineage>
        <taxon>Bacteria</taxon>
        <taxon>Pseudomonadati</taxon>
        <taxon>Pseudomonadota</taxon>
        <taxon>Alphaproteobacteria</taxon>
        <taxon>Sphingomonadales</taxon>
        <taxon>Erythrobacteraceae</taxon>
        <taxon>Erythrobacter/Porphyrobacter group</taxon>
        <taxon>Erythrobacter</taxon>
    </lineage>
</organism>
<evidence type="ECO:0000256" key="1">
    <source>
        <dbReference type="SAM" id="MobiDB-lite"/>
    </source>
</evidence>
<name>A0ABT5JNI1_9SPHN</name>
<evidence type="ECO:0000313" key="4">
    <source>
        <dbReference type="Proteomes" id="UP001216558"/>
    </source>
</evidence>
<dbReference type="RefSeq" id="WP_273677217.1">
    <property type="nucleotide sequence ID" value="NZ_JAQQXQ010000004.1"/>
</dbReference>
<evidence type="ECO:0000256" key="2">
    <source>
        <dbReference type="SAM" id="SignalP"/>
    </source>
</evidence>
<dbReference type="EMBL" id="JAQQXQ010000004">
    <property type="protein sequence ID" value="MDC8754322.1"/>
    <property type="molecule type" value="Genomic_DNA"/>
</dbReference>
<evidence type="ECO:0000313" key="3">
    <source>
        <dbReference type="EMBL" id="MDC8754322.1"/>
    </source>
</evidence>